<protein>
    <submittedName>
        <fullName evidence="1">Uncharacterized protein</fullName>
    </submittedName>
</protein>
<dbReference type="RefSeq" id="XP_060327748.1">
    <property type="nucleotide sequence ID" value="XM_060477866.1"/>
</dbReference>
<sequence>MLMTETRREPLNHLLSMKSLQCLLDAIVSLFPNTIDHRNPANLLKDLKITLKKANKSDIVLTLGDIIDCQRGLVGRNICVITTECPEWPEKRLADAAKVKADEMAGQGERHWVLDHLPEIFHSQDFSFDNKDLPWRKLMELLRMGSYVDGKTLIYEEHLLRITMSEHLFPMMDLANVKDIAQAFLDILQCISLLFLSLASEYNI</sequence>
<comment type="caution">
    <text evidence="1">The sequence shown here is derived from an EMBL/GenBank/DDBJ whole genome shotgun (WGS) entry which is preliminary data.</text>
</comment>
<gene>
    <name evidence="1" type="ORF">EV420DRAFT_1646143</name>
</gene>
<dbReference type="GeneID" id="85361414"/>
<organism evidence="1 2">
    <name type="scientific">Armillaria tabescens</name>
    <name type="common">Ringless honey mushroom</name>
    <name type="synonym">Agaricus tabescens</name>
    <dbReference type="NCBI Taxonomy" id="1929756"/>
    <lineage>
        <taxon>Eukaryota</taxon>
        <taxon>Fungi</taxon>
        <taxon>Dikarya</taxon>
        <taxon>Basidiomycota</taxon>
        <taxon>Agaricomycotina</taxon>
        <taxon>Agaricomycetes</taxon>
        <taxon>Agaricomycetidae</taxon>
        <taxon>Agaricales</taxon>
        <taxon>Marasmiineae</taxon>
        <taxon>Physalacriaceae</taxon>
        <taxon>Desarmillaria</taxon>
    </lineage>
</organism>
<proteinExistence type="predicted"/>
<dbReference type="EMBL" id="JAUEPS010000033">
    <property type="protein sequence ID" value="KAK0451411.1"/>
    <property type="molecule type" value="Genomic_DNA"/>
</dbReference>
<reference evidence="1" key="1">
    <citation type="submission" date="2023-06" db="EMBL/GenBank/DDBJ databases">
        <authorList>
            <consortium name="Lawrence Berkeley National Laboratory"/>
            <person name="Ahrendt S."/>
            <person name="Sahu N."/>
            <person name="Indic B."/>
            <person name="Wong-Bajracharya J."/>
            <person name="Merenyi Z."/>
            <person name="Ke H.-M."/>
            <person name="Monk M."/>
            <person name="Kocsube S."/>
            <person name="Drula E."/>
            <person name="Lipzen A."/>
            <person name="Balint B."/>
            <person name="Henrissat B."/>
            <person name="Andreopoulos B."/>
            <person name="Martin F.M."/>
            <person name="Harder C.B."/>
            <person name="Rigling D."/>
            <person name="Ford K.L."/>
            <person name="Foster G.D."/>
            <person name="Pangilinan J."/>
            <person name="Papanicolaou A."/>
            <person name="Barry K."/>
            <person name="LaButti K."/>
            <person name="Viragh M."/>
            <person name="Koriabine M."/>
            <person name="Yan M."/>
            <person name="Riley R."/>
            <person name="Champramary S."/>
            <person name="Plett K.L."/>
            <person name="Tsai I.J."/>
            <person name="Slot J."/>
            <person name="Sipos G."/>
            <person name="Plett J."/>
            <person name="Nagy L.G."/>
            <person name="Grigoriev I.V."/>
        </authorList>
    </citation>
    <scope>NUCLEOTIDE SEQUENCE</scope>
    <source>
        <strain evidence="1">CCBAS 213</strain>
    </source>
</reference>
<accession>A0AA39MYA2</accession>
<name>A0AA39MYA2_ARMTA</name>
<dbReference type="Proteomes" id="UP001175211">
    <property type="component" value="Unassembled WGS sequence"/>
</dbReference>
<evidence type="ECO:0000313" key="1">
    <source>
        <dbReference type="EMBL" id="KAK0451411.1"/>
    </source>
</evidence>
<keyword evidence="2" id="KW-1185">Reference proteome</keyword>
<evidence type="ECO:0000313" key="2">
    <source>
        <dbReference type="Proteomes" id="UP001175211"/>
    </source>
</evidence>
<dbReference type="AlphaFoldDB" id="A0AA39MYA2"/>